<protein>
    <submittedName>
        <fullName evidence="2">Uncharacterized protein</fullName>
    </submittedName>
</protein>
<reference evidence="3" key="1">
    <citation type="submission" date="2018-01" db="EMBL/GenBank/DDBJ databases">
        <authorList>
            <person name="Kerou L M."/>
        </authorList>
    </citation>
    <scope>NUCLEOTIDE SEQUENCE [LARGE SCALE GENOMIC DNA]</scope>
    <source>
        <strain evidence="3">SCU2</strain>
    </source>
</reference>
<keyword evidence="3" id="KW-1185">Reference proteome</keyword>
<sequence>MNSGIRWGMTIVEGMIITLPIPIITIALIIQ</sequence>
<evidence type="ECO:0000256" key="1">
    <source>
        <dbReference type="SAM" id="Phobius"/>
    </source>
</evidence>
<dbReference type="KEGG" id="ncv:NCAV_1316"/>
<proteinExistence type="predicted"/>
<accession>A0A2K5AS68</accession>
<keyword evidence="1" id="KW-0812">Transmembrane</keyword>
<evidence type="ECO:0000313" key="2">
    <source>
        <dbReference type="EMBL" id="SPC34482.1"/>
    </source>
</evidence>
<evidence type="ECO:0000313" key="3">
    <source>
        <dbReference type="Proteomes" id="UP000236248"/>
    </source>
</evidence>
<name>A0A2K5AS68_9ARCH</name>
<dbReference type="AlphaFoldDB" id="A0A2K5AS68"/>
<feature type="transmembrane region" description="Helical" evidence="1">
    <location>
        <begin position="7"/>
        <end position="30"/>
    </location>
</feature>
<gene>
    <name evidence="2" type="ORF">NCAV_1316</name>
</gene>
<keyword evidence="1" id="KW-0472">Membrane</keyword>
<dbReference type="EMBL" id="LT981265">
    <property type="protein sequence ID" value="SPC34482.1"/>
    <property type="molecule type" value="Genomic_DNA"/>
</dbReference>
<dbReference type="Proteomes" id="UP000236248">
    <property type="component" value="Chromosome NCAV"/>
</dbReference>
<organism evidence="2 3">
    <name type="scientific">Candidatus Nitrosocaldus cavascurensis</name>
    <dbReference type="NCBI Taxonomy" id="2058097"/>
    <lineage>
        <taxon>Archaea</taxon>
        <taxon>Nitrososphaerota</taxon>
        <taxon>Nitrososphaeria</taxon>
        <taxon>Candidatus Nitrosocaldales</taxon>
        <taxon>Candidatus Nitrosocaldaceae</taxon>
        <taxon>Candidatus Nitrosocaldus</taxon>
    </lineage>
</organism>
<keyword evidence="1" id="KW-1133">Transmembrane helix</keyword>